<dbReference type="CDD" id="cd00684">
    <property type="entry name" value="Terpene_cyclase_plant_C1"/>
    <property type="match status" value="1"/>
</dbReference>
<evidence type="ECO:0000259" key="6">
    <source>
        <dbReference type="Pfam" id="PF01397"/>
    </source>
</evidence>
<dbReference type="InterPro" id="IPR034741">
    <property type="entry name" value="Terpene_cyclase-like_1_C"/>
</dbReference>
<dbReference type="AlphaFoldDB" id="A0A830D089"/>
<dbReference type="OrthoDB" id="876093at2759"/>
<dbReference type="Proteomes" id="UP000653305">
    <property type="component" value="Unassembled WGS sequence"/>
</dbReference>
<dbReference type="Pfam" id="PF01397">
    <property type="entry name" value="Terpene_synth"/>
    <property type="match status" value="1"/>
</dbReference>
<dbReference type="Gene3D" id="1.10.600.10">
    <property type="entry name" value="Farnesyl Diphosphate Synthase"/>
    <property type="match status" value="1"/>
</dbReference>
<keyword evidence="9" id="KW-1185">Reference proteome</keyword>
<dbReference type="InterPro" id="IPR050148">
    <property type="entry name" value="Terpene_synthase-like"/>
</dbReference>
<keyword evidence="3" id="KW-0479">Metal-binding</keyword>
<dbReference type="FunFam" id="1.10.600.10:FF:000007">
    <property type="entry name" value="Isoprene synthase, chloroplastic"/>
    <property type="match status" value="1"/>
</dbReference>
<dbReference type="Gene3D" id="1.50.10.130">
    <property type="entry name" value="Terpene synthase, N-terminal domain"/>
    <property type="match status" value="1"/>
</dbReference>
<dbReference type="EMBL" id="BMAC01000897">
    <property type="protein sequence ID" value="GFQ04033.1"/>
    <property type="molecule type" value="Genomic_DNA"/>
</dbReference>
<accession>A0A830D089</accession>
<dbReference type="InterPro" id="IPR044814">
    <property type="entry name" value="Terpene_cyclase_plant_C1"/>
</dbReference>
<evidence type="ECO:0000256" key="2">
    <source>
        <dbReference type="ARBA" id="ARBA00004721"/>
    </source>
</evidence>
<dbReference type="PANTHER" id="PTHR31225:SF253">
    <property type="entry name" value="SESQUITERPENE SYNTHASE 31"/>
    <property type="match status" value="1"/>
</dbReference>
<comment type="pathway">
    <text evidence="2">Secondary metabolite biosynthesis; terpenoid biosynthesis.</text>
</comment>
<evidence type="ECO:0000259" key="7">
    <source>
        <dbReference type="Pfam" id="PF03936"/>
    </source>
</evidence>
<dbReference type="InterPro" id="IPR001906">
    <property type="entry name" value="Terpene_synth_N"/>
</dbReference>
<dbReference type="InterPro" id="IPR036965">
    <property type="entry name" value="Terpene_synth_N_sf"/>
</dbReference>
<dbReference type="InterPro" id="IPR008930">
    <property type="entry name" value="Terpenoid_cyclase/PrenylTrfase"/>
</dbReference>
<comment type="cofactor">
    <cofactor evidence="1">
        <name>Mg(2+)</name>
        <dbReference type="ChEBI" id="CHEBI:18420"/>
    </cofactor>
</comment>
<dbReference type="InterPro" id="IPR008949">
    <property type="entry name" value="Isoprenoid_synthase_dom_sf"/>
</dbReference>
<dbReference type="InterPro" id="IPR005630">
    <property type="entry name" value="Terpene_synthase_metal-bd"/>
</dbReference>
<reference evidence="8" key="1">
    <citation type="submission" date="2020-07" db="EMBL/GenBank/DDBJ databases">
        <title>Ethylene signaling mediates host invasion by parasitic plants.</title>
        <authorList>
            <person name="Yoshida S."/>
        </authorList>
    </citation>
    <scope>NUCLEOTIDE SEQUENCE</scope>
    <source>
        <strain evidence="8">Okayama</strain>
    </source>
</reference>
<keyword evidence="5" id="KW-0456">Lyase</keyword>
<name>A0A830D089_9LAMI</name>
<dbReference type="SUPFAM" id="SSF48239">
    <property type="entry name" value="Terpenoid cyclases/Protein prenyltransferases"/>
    <property type="match status" value="1"/>
</dbReference>
<evidence type="ECO:0000256" key="4">
    <source>
        <dbReference type="ARBA" id="ARBA00022842"/>
    </source>
</evidence>
<dbReference type="SFLD" id="SFLDG01019">
    <property type="entry name" value="Terpene_Cyclase_Like_1_C_Termi"/>
    <property type="match status" value="1"/>
</dbReference>
<feature type="domain" description="Terpene synthase N-terminal" evidence="6">
    <location>
        <begin position="21"/>
        <end position="194"/>
    </location>
</feature>
<dbReference type="SUPFAM" id="SSF48576">
    <property type="entry name" value="Terpenoid synthases"/>
    <property type="match status" value="1"/>
</dbReference>
<protein>
    <submittedName>
        <fullName evidence="8">Gamma-cadinene synthase</fullName>
    </submittedName>
</protein>
<evidence type="ECO:0000256" key="3">
    <source>
        <dbReference type="ARBA" id="ARBA00022723"/>
    </source>
</evidence>
<proteinExistence type="predicted"/>
<evidence type="ECO:0000256" key="1">
    <source>
        <dbReference type="ARBA" id="ARBA00001946"/>
    </source>
</evidence>
<evidence type="ECO:0000313" key="8">
    <source>
        <dbReference type="EMBL" id="GFQ04033.1"/>
    </source>
</evidence>
<organism evidence="8 9">
    <name type="scientific">Phtheirospermum japonicum</name>
    <dbReference type="NCBI Taxonomy" id="374723"/>
    <lineage>
        <taxon>Eukaryota</taxon>
        <taxon>Viridiplantae</taxon>
        <taxon>Streptophyta</taxon>
        <taxon>Embryophyta</taxon>
        <taxon>Tracheophyta</taxon>
        <taxon>Spermatophyta</taxon>
        <taxon>Magnoliopsida</taxon>
        <taxon>eudicotyledons</taxon>
        <taxon>Gunneridae</taxon>
        <taxon>Pentapetalae</taxon>
        <taxon>asterids</taxon>
        <taxon>lamiids</taxon>
        <taxon>Lamiales</taxon>
        <taxon>Orobanchaceae</taxon>
        <taxon>Orobanchaceae incertae sedis</taxon>
        <taxon>Phtheirospermum</taxon>
    </lineage>
</organism>
<dbReference type="SFLD" id="SFLDS00005">
    <property type="entry name" value="Isoprenoid_Synthase_Type_I"/>
    <property type="match status" value="1"/>
</dbReference>
<keyword evidence="4" id="KW-0460">Magnesium</keyword>
<comment type="caution">
    <text evidence="8">The sequence shown here is derived from an EMBL/GenBank/DDBJ whole genome shotgun (WGS) entry which is preliminary data.</text>
</comment>
<gene>
    <name evidence="8" type="ORF">PHJA_002547200</name>
</gene>
<dbReference type="FunFam" id="1.50.10.130:FF:000001">
    <property type="entry name" value="Isoprene synthase, chloroplastic"/>
    <property type="match status" value="1"/>
</dbReference>
<dbReference type="Pfam" id="PF03936">
    <property type="entry name" value="Terpene_synth_C"/>
    <property type="match status" value="1"/>
</dbReference>
<dbReference type="GO" id="GO:0016102">
    <property type="term" value="P:diterpenoid biosynthetic process"/>
    <property type="evidence" value="ECO:0007669"/>
    <property type="project" value="InterPro"/>
</dbReference>
<feature type="domain" description="Terpene synthase metal-binding" evidence="7">
    <location>
        <begin position="252"/>
        <end position="490"/>
    </location>
</feature>
<evidence type="ECO:0000256" key="5">
    <source>
        <dbReference type="ARBA" id="ARBA00023239"/>
    </source>
</evidence>
<dbReference type="PANTHER" id="PTHR31225">
    <property type="entry name" value="OS04G0344100 PROTEIN-RELATED"/>
    <property type="match status" value="1"/>
</dbReference>
<dbReference type="GO" id="GO:0010333">
    <property type="term" value="F:terpene synthase activity"/>
    <property type="evidence" value="ECO:0007669"/>
    <property type="project" value="InterPro"/>
</dbReference>
<sequence>MSPSCPIRNVRPPLVSYSPNIWTDHFSNFSLDHLEQEKYAEAIEALKKDTRSKLLAAKSGELIKLIDIVERLGLAYHFETEIEQKLETIYNNFHGDDETYDLFTTALGFRLLRQHKYHVSCSVFKKFKDEENKFKESVMHDAEGLLSLYEAAHIRIHGEDILEEAVAFTTLHLNRLLSLGLIVSPLKDKVMRALDQPHHRGTPIIEIRVYISIYEKDESGDEQLLKLSKLNFNFLQNLYKNEICELSRWWNKFDLKSKLTYARDRWIECYLWGAALHFEPQYSYVRTIVAKNMQMVSIMDDTYDNYATLEEAQLLTDILERWNMNEIDRLPDYMKTVYQYIMSIYEDYERDATKLDKSFAAPYYRETVKQLSRAYNQEQIWIMERQMPPFEVYMTNSVVTSCIYEMLMSLLPGIESATKQSADWLVSEPKILISTAKLGRHLEDLGSHERENREGKLPTVVDCYMKEHAGVSKQEALAKFRELVENGWKDLNKEWVDSKSSIHKEMVQQLLNYARIAEVTYKNSEDGYTNPEKFLAPQIAAAFVDPFII</sequence>
<evidence type="ECO:0000313" key="9">
    <source>
        <dbReference type="Proteomes" id="UP000653305"/>
    </source>
</evidence>
<dbReference type="GO" id="GO:0000287">
    <property type="term" value="F:magnesium ion binding"/>
    <property type="evidence" value="ECO:0007669"/>
    <property type="project" value="InterPro"/>
</dbReference>